<dbReference type="SUPFAM" id="SSF109604">
    <property type="entry name" value="HD-domain/PDEase-like"/>
    <property type="match status" value="1"/>
</dbReference>
<feature type="non-terminal residue" evidence="1">
    <location>
        <position position="1"/>
    </location>
</feature>
<evidence type="ECO:0000313" key="1">
    <source>
        <dbReference type="EMBL" id="EPS72634.1"/>
    </source>
</evidence>
<dbReference type="AlphaFoldDB" id="S8CYU7"/>
<organism evidence="1 2">
    <name type="scientific">Genlisea aurea</name>
    <dbReference type="NCBI Taxonomy" id="192259"/>
    <lineage>
        <taxon>Eukaryota</taxon>
        <taxon>Viridiplantae</taxon>
        <taxon>Streptophyta</taxon>
        <taxon>Embryophyta</taxon>
        <taxon>Tracheophyta</taxon>
        <taxon>Spermatophyta</taxon>
        <taxon>Magnoliopsida</taxon>
        <taxon>eudicotyledons</taxon>
        <taxon>Gunneridae</taxon>
        <taxon>Pentapetalae</taxon>
        <taxon>asterids</taxon>
        <taxon>lamiids</taxon>
        <taxon>Lamiales</taxon>
        <taxon>Lentibulariaceae</taxon>
        <taxon>Genlisea</taxon>
    </lineage>
</organism>
<accession>S8CYU7</accession>
<dbReference type="Proteomes" id="UP000015453">
    <property type="component" value="Unassembled WGS sequence"/>
</dbReference>
<name>S8CYU7_9LAMI</name>
<dbReference type="GO" id="GO:0016787">
    <property type="term" value="F:hydrolase activity"/>
    <property type="evidence" value="ECO:0007669"/>
    <property type="project" value="UniProtKB-KW"/>
</dbReference>
<dbReference type="Gene3D" id="1.10.3210.10">
    <property type="entry name" value="Hypothetical protein af1432"/>
    <property type="match status" value="1"/>
</dbReference>
<protein>
    <submittedName>
        <fullName evidence="1">Guanosine polyphosphate pyrophosphohydrolase/synthetase</fullName>
    </submittedName>
</protein>
<dbReference type="PANTHER" id="PTHR21262">
    <property type="entry name" value="GUANOSINE-3',5'-BIS DIPHOSPHATE 3'-PYROPHOSPHOHYDROLASE"/>
    <property type="match status" value="1"/>
</dbReference>
<dbReference type="OrthoDB" id="430679at2759"/>
<evidence type="ECO:0000313" key="2">
    <source>
        <dbReference type="Proteomes" id="UP000015453"/>
    </source>
</evidence>
<gene>
    <name evidence="1" type="ORF">M569_02124</name>
</gene>
<keyword evidence="2" id="KW-1185">Reference proteome</keyword>
<reference evidence="1 2" key="1">
    <citation type="journal article" date="2013" name="BMC Genomics">
        <title>The miniature genome of a carnivorous plant Genlisea aurea contains a low number of genes and short non-coding sequences.</title>
        <authorList>
            <person name="Leushkin E.V."/>
            <person name="Sutormin R.A."/>
            <person name="Nabieva E.R."/>
            <person name="Penin A.A."/>
            <person name="Kondrashov A.S."/>
            <person name="Logacheva M.D."/>
        </authorList>
    </citation>
    <scope>NUCLEOTIDE SEQUENCE [LARGE SCALE GENOMIC DNA]</scope>
</reference>
<dbReference type="PANTHER" id="PTHR21262:SF31">
    <property type="entry name" value="GTP PYROPHOSPHOKINASE"/>
    <property type="match status" value="1"/>
</dbReference>
<proteinExistence type="predicted"/>
<keyword evidence="1" id="KW-0378">Hydrolase</keyword>
<comment type="caution">
    <text evidence="1">The sequence shown here is derived from an EMBL/GenBank/DDBJ whole genome shotgun (WGS) entry which is preliminary data.</text>
</comment>
<dbReference type="EMBL" id="AUSU01000764">
    <property type="protein sequence ID" value="EPS72634.1"/>
    <property type="molecule type" value="Genomic_DNA"/>
</dbReference>
<sequence length="109" mass="12521">CMYYSFKSDLWSTKLLNKLEAQNSGHVAKVDIAEIKKAIYCCKKYHANQKRNSGEPFYSHPLEVAYMVSNYIFKTDIIITSILHDTLEDTTLTREKILSIFGPLIADQV</sequence>
<dbReference type="Pfam" id="PF13328">
    <property type="entry name" value="HD_4"/>
    <property type="match status" value="1"/>
</dbReference>
<dbReference type="GO" id="GO:0005886">
    <property type="term" value="C:plasma membrane"/>
    <property type="evidence" value="ECO:0007669"/>
    <property type="project" value="TreeGrafter"/>
</dbReference>
<feature type="non-terminal residue" evidence="1">
    <location>
        <position position="109"/>
    </location>
</feature>